<gene>
    <name evidence="1" type="ORF">Dace_0554</name>
</gene>
<keyword evidence="2" id="KW-1185">Reference proteome</keyword>
<dbReference type="InterPro" id="IPR027417">
    <property type="entry name" value="P-loop_NTPase"/>
</dbReference>
<dbReference type="Gene3D" id="3.40.50.300">
    <property type="entry name" value="P-loop containing nucleotide triphosphate hydrolases"/>
    <property type="match status" value="1"/>
</dbReference>
<dbReference type="Pfam" id="PF05673">
    <property type="entry name" value="DUF815"/>
    <property type="match status" value="2"/>
</dbReference>
<evidence type="ECO:0000313" key="2">
    <source>
        <dbReference type="Proteomes" id="UP000005695"/>
    </source>
</evidence>
<dbReference type="SUPFAM" id="SSF52540">
    <property type="entry name" value="P-loop containing nucleoside triphosphate hydrolases"/>
    <property type="match status" value="1"/>
</dbReference>
<dbReference type="EMBL" id="AAEW02000013">
    <property type="protein sequence ID" value="EAT15184.1"/>
    <property type="molecule type" value="Genomic_DNA"/>
</dbReference>
<proteinExistence type="predicted"/>
<accession>Q1JY12</accession>
<dbReference type="RefSeq" id="WP_006001464.1">
    <property type="nucleotide sequence ID" value="NZ_AAEW02000013.1"/>
</dbReference>
<comment type="caution">
    <text evidence="1">The sequence shown here is derived from an EMBL/GenBank/DDBJ whole genome shotgun (WGS) entry which is preliminary data.</text>
</comment>
<reference evidence="1" key="1">
    <citation type="submission" date="2006-05" db="EMBL/GenBank/DDBJ databases">
        <title>Annotation of the draft genome assembly of Desulfuromonas acetoxidans DSM 684.</title>
        <authorList>
            <consortium name="US DOE Joint Genome Institute (JGI-ORNL)"/>
            <person name="Larimer F."/>
            <person name="Land M."/>
            <person name="Hauser L."/>
        </authorList>
    </citation>
    <scope>NUCLEOTIDE SEQUENCE [LARGE SCALE GENOMIC DNA]</scope>
    <source>
        <strain evidence="1">DSM 684</strain>
    </source>
</reference>
<dbReference type="AlphaFoldDB" id="Q1JY12"/>
<dbReference type="PANTHER" id="PTHR42935:SF1">
    <property type="entry name" value="SLR0930 PROTEIN"/>
    <property type="match status" value="1"/>
</dbReference>
<dbReference type="OrthoDB" id="9812140at2"/>
<protein>
    <recommendedName>
        <fullName evidence="3">AAA+ ATPase domain-containing protein</fullName>
    </recommendedName>
</protein>
<dbReference type="InterPro" id="IPR008533">
    <property type="entry name" value="DUF815"/>
</dbReference>
<sequence>MAFGELEIDWDYLLERIDRLLDLGEARLTSGFAEENIDTELFTRAAAFYWQGDGLRPLLDVDLVPLEALVGVEPQRASIVKNTAHFVQALPAHHVLIRGERGVGKTALVRGLLPQFVAEGLRVVELRTAYLQDVEALVRWLQDVPLQFIVLCEDIDPAANPAGYQSLLALLNRGLVGCPANVRLYATMTDEAGASLQGGDLERYFGLWLDVPKQDERGFLQIVQQLAQGYGCAPLEAEAQQTALRWADQGRGFSALSAEQFVVHYCAERAEIEGQDREALAE</sequence>
<name>Q1JY12_DESA6</name>
<evidence type="ECO:0000313" key="1">
    <source>
        <dbReference type="EMBL" id="EAT15184.1"/>
    </source>
</evidence>
<evidence type="ECO:0008006" key="3">
    <source>
        <dbReference type="Google" id="ProtNLM"/>
    </source>
</evidence>
<organism evidence="1 2">
    <name type="scientific">Desulfuromonas acetoxidans (strain DSM 684 / 11070)</name>
    <dbReference type="NCBI Taxonomy" id="281689"/>
    <lineage>
        <taxon>Bacteria</taxon>
        <taxon>Pseudomonadati</taxon>
        <taxon>Thermodesulfobacteriota</taxon>
        <taxon>Desulfuromonadia</taxon>
        <taxon>Desulfuromonadales</taxon>
        <taxon>Desulfuromonadaceae</taxon>
        <taxon>Desulfuromonas</taxon>
    </lineage>
</organism>
<dbReference type="Proteomes" id="UP000005695">
    <property type="component" value="Unassembled WGS sequence"/>
</dbReference>
<reference evidence="1" key="2">
    <citation type="submission" date="2006-05" db="EMBL/GenBank/DDBJ databases">
        <title>Sequencing of the draft genome and assembly of Desulfuromonas acetoxidans DSM 684.</title>
        <authorList>
            <consortium name="US DOE Joint Genome Institute (JGI-PGF)"/>
            <person name="Copeland A."/>
            <person name="Lucas S."/>
            <person name="Lapidus A."/>
            <person name="Barry K."/>
            <person name="Detter J.C."/>
            <person name="Glavina del Rio T."/>
            <person name="Hammon N."/>
            <person name="Israni S."/>
            <person name="Dalin E."/>
            <person name="Tice H."/>
            <person name="Bruce D."/>
            <person name="Pitluck S."/>
            <person name="Richardson P."/>
        </authorList>
    </citation>
    <scope>NUCLEOTIDE SEQUENCE [LARGE SCALE GENOMIC DNA]</scope>
    <source>
        <strain evidence="1">DSM 684</strain>
    </source>
</reference>
<dbReference type="PANTHER" id="PTHR42935">
    <property type="entry name" value="SLR0930 PROTEIN"/>
    <property type="match status" value="1"/>
</dbReference>